<dbReference type="InterPro" id="IPR053029">
    <property type="entry name" value="RNA_pol_I-specific_init_factor"/>
</dbReference>
<organism evidence="2 3">
    <name type="scientific">Cladonia borealis</name>
    <dbReference type="NCBI Taxonomy" id="184061"/>
    <lineage>
        <taxon>Eukaryota</taxon>
        <taxon>Fungi</taxon>
        <taxon>Dikarya</taxon>
        <taxon>Ascomycota</taxon>
        <taxon>Pezizomycotina</taxon>
        <taxon>Lecanoromycetes</taxon>
        <taxon>OSLEUM clade</taxon>
        <taxon>Lecanoromycetidae</taxon>
        <taxon>Lecanorales</taxon>
        <taxon>Lecanorineae</taxon>
        <taxon>Cladoniaceae</taxon>
        <taxon>Cladonia</taxon>
    </lineage>
</organism>
<protein>
    <submittedName>
        <fullName evidence="2">Uncharacterized protein</fullName>
    </submittedName>
</protein>
<feature type="region of interest" description="Disordered" evidence="1">
    <location>
        <begin position="13"/>
        <end position="48"/>
    </location>
</feature>
<dbReference type="Pfam" id="PF04090">
    <property type="entry name" value="Rrn11"/>
    <property type="match status" value="1"/>
</dbReference>
<feature type="compositionally biased region" description="Polar residues" evidence="1">
    <location>
        <begin position="376"/>
        <end position="402"/>
    </location>
</feature>
<dbReference type="AlphaFoldDB" id="A0AA39U9E8"/>
<dbReference type="GO" id="GO:0001181">
    <property type="term" value="F:RNA polymerase I general transcription initiation factor activity"/>
    <property type="evidence" value="ECO:0007669"/>
    <property type="project" value="InterPro"/>
</dbReference>
<dbReference type="Proteomes" id="UP001166286">
    <property type="component" value="Unassembled WGS sequence"/>
</dbReference>
<proteinExistence type="predicted"/>
<feature type="region of interest" description="Disordered" evidence="1">
    <location>
        <begin position="286"/>
        <end position="312"/>
    </location>
</feature>
<sequence length="402" mass="45702">MSSISYFAPTFHSRRSVDSLRSPPTDGFKKRKRDEISSEVDPDIPTINDGVAPSTATSTHMTLIHGIESQHETFRQALAEGLPGSNFTQNFPHRSQTSSRSKVKEEIAHELTTLKPALSFARGPNYDIQTNLAGDPGLRQRHLAAMTTTLQRCLLEGDYMRAGRAWGLLLRSEHSGHTMDLRSNNRWGIGAEILLRRDVELARKRKDGQMSNLHEIAILDQARSCWFSVDGFEKAKNYYERLVLQYPYRKAAPNAIGPLDFYRAMFGLWIYAVNEQHSAELRSIRKHANRSQHHERRVDKETECESESDGASASDIEMELRYYQERERVRKSTLQRAQEITSLLAELLISPPYTNSDIFKNLREMIEMWIKDLSAEESSPTGPSESRSDFNEGNSPTAEDPG</sequence>
<evidence type="ECO:0000313" key="2">
    <source>
        <dbReference type="EMBL" id="KAK0511286.1"/>
    </source>
</evidence>
<comment type="caution">
    <text evidence="2">The sequence shown here is derived from an EMBL/GenBank/DDBJ whole genome shotgun (WGS) entry which is preliminary data.</text>
</comment>
<dbReference type="EMBL" id="JAFEKC020000013">
    <property type="protein sequence ID" value="KAK0511286.1"/>
    <property type="molecule type" value="Genomic_DNA"/>
</dbReference>
<feature type="compositionally biased region" description="Basic residues" evidence="1">
    <location>
        <begin position="286"/>
        <end position="295"/>
    </location>
</feature>
<feature type="region of interest" description="Disordered" evidence="1">
    <location>
        <begin position="374"/>
        <end position="402"/>
    </location>
</feature>
<dbReference type="GO" id="GO:0070860">
    <property type="term" value="C:RNA polymerase I core factor complex"/>
    <property type="evidence" value="ECO:0007669"/>
    <property type="project" value="TreeGrafter"/>
</dbReference>
<dbReference type="GO" id="GO:0042790">
    <property type="term" value="P:nucleolar large rRNA transcription by RNA polymerase I"/>
    <property type="evidence" value="ECO:0007669"/>
    <property type="project" value="TreeGrafter"/>
</dbReference>
<dbReference type="PANTHER" id="PTHR28244:SF1">
    <property type="entry name" value="RNA POLYMERASE I-SPECIFIC TRANSCRIPTION INITIATION FACTOR RRN11"/>
    <property type="match status" value="1"/>
</dbReference>
<gene>
    <name evidence="2" type="ORF">JMJ35_005859</name>
</gene>
<reference evidence="2" key="1">
    <citation type="submission" date="2023-03" db="EMBL/GenBank/DDBJ databases">
        <title>Complete genome of Cladonia borealis.</title>
        <authorList>
            <person name="Park H."/>
        </authorList>
    </citation>
    <scope>NUCLEOTIDE SEQUENCE</scope>
    <source>
        <strain evidence="2">ANT050790</strain>
    </source>
</reference>
<dbReference type="GO" id="GO:0017025">
    <property type="term" value="F:TBP-class protein binding"/>
    <property type="evidence" value="ECO:0007669"/>
    <property type="project" value="TreeGrafter"/>
</dbReference>
<name>A0AA39U9E8_9LECA</name>
<evidence type="ECO:0000256" key="1">
    <source>
        <dbReference type="SAM" id="MobiDB-lite"/>
    </source>
</evidence>
<dbReference type="PANTHER" id="PTHR28244">
    <property type="entry name" value="RNA POLYMERASE I-SPECIFIC TRANSCRIPTION INITIATION FACTOR RRN11"/>
    <property type="match status" value="1"/>
</dbReference>
<accession>A0AA39U9E8</accession>
<evidence type="ECO:0000313" key="3">
    <source>
        <dbReference type="Proteomes" id="UP001166286"/>
    </source>
</evidence>
<keyword evidence="3" id="KW-1185">Reference proteome</keyword>
<dbReference type="InterPro" id="IPR007224">
    <property type="entry name" value="TIF_Rrn11"/>
</dbReference>
<dbReference type="GO" id="GO:0001164">
    <property type="term" value="F:RNA polymerase I core promoter sequence-specific DNA binding"/>
    <property type="evidence" value="ECO:0007669"/>
    <property type="project" value="InterPro"/>
</dbReference>